<keyword evidence="2" id="KW-0378">Hydrolase</keyword>
<dbReference type="Proteomes" id="UP001049176">
    <property type="component" value="Chromosome 5"/>
</dbReference>
<evidence type="ECO:0008006" key="8">
    <source>
        <dbReference type="Google" id="ProtNLM"/>
    </source>
</evidence>
<dbReference type="EMBL" id="CM032185">
    <property type="protein sequence ID" value="KAG7091869.1"/>
    <property type="molecule type" value="Genomic_DNA"/>
</dbReference>
<dbReference type="InterPro" id="IPR000073">
    <property type="entry name" value="AB_hydrolase_1"/>
</dbReference>
<dbReference type="PANTHER" id="PTHR43248:SF25">
    <property type="entry name" value="AB HYDROLASE-1 DOMAIN-CONTAINING PROTEIN-RELATED"/>
    <property type="match status" value="1"/>
</dbReference>
<name>A0A9P7RXZ2_9AGAR</name>
<keyword evidence="3" id="KW-0732">Signal</keyword>
<dbReference type="Pfam" id="PF00561">
    <property type="entry name" value="Abhydrolase_1"/>
    <property type="match status" value="1"/>
</dbReference>
<dbReference type="Pfam" id="PF08386">
    <property type="entry name" value="Abhydrolase_4"/>
    <property type="match status" value="1"/>
</dbReference>
<dbReference type="GO" id="GO:0016787">
    <property type="term" value="F:hydrolase activity"/>
    <property type="evidence" value="ECO:0007669"/>
    <property type="project" value="UniProtKB-KW"/>
</dbReference>
<feature type="domain" description="AB hydrolase-1" evidence="4">
    <location>
        <begin position="114"/>
        <end position="294"/>
    </location>
</feature>
<accession>A0A9P7RXZ2</accession>
<dbReference type="InterPro" id="IPR029058">
    <property type="entry name" value="AB_hydrolase_fold"/>
</dbReference>
<comment type="similarity">
    <text evidence="1">Belongs to the peptidase S33 family.</text>
</comment>
<evidence type="ECO:0000256" key="2">
    <source>
        <dbReference type="ARBA" id="ARBA00022801"/>
    </source>
</evidence>
<dbReference type="RefSeq" id="XP_043008339.1">
    <property type="nucleotide sequence ID" value="XM_043153055.1"/>
</dbReference>
<evidence type="ECO:0000259" key="5">
    <source>
        <dbReference type="Pfam" id="PF08386"/>
    </source>
</evidence>
<dbReference type="GeneID" id="66077346"/>
<dbReference type="SUPFAM" id="SSF53474">
    <property type="entry name" value="alpha/beta-Hydrolases"/>
    <property type="match status" value="1"/>
</dbReference>
<dbReference type="InterPro" id="IPR013595">
    <property type="entry name" value="Pept_S33_TAP-like_C"/>
</dbReference>
<sequence length="598" mass="65990">MSPRRFGVFAVGLLLCACGAVFHPTLQRDPTELRVDPGKDGFYWARDNEWSEESWAKIKPSTDLRWVKCYPGGFQCGRLLVPLDYNKPDEDSAAIALVRLPASVPTNSSEYLGPILFNPGGPGGSGVDFVLAVGVRFVSVVGSQFDIVGFDPRGVSRSTPRVSFYKTRIERELWAMSDVEELNHSSITVAGSWARNKITGALAVERDRNVLAHINTDHTARDMLRITEAHGREKLQYWGFSYGTVLGSTFAAMFPDKVHRLVIDGVVDVSDDYYTTKWTTNLRDTDNVLQWFFKDCHKAGPENCAFYEPSVKAMNIKLNDLYSSIIRSPVPAQTSGSYGLVDYARLRFTIFRAFYKPFAIWPMLATGLQDLVQGNGTALFNIQDLPRFQCSCDPLEHAFDNEGDVSTAIACNDGDSIPSDLEEAREHYREVLRVSEWGSIWAGIRMRCGGWSTDIPKTQFRGPIVGNTNHPLLLIGNTADPVTPLWAAHKVSSGFPGSVVLSQDSAGHSSISSPSVCTALAVREYFVNGTLPKAGTYCPIVGTPFVPNLDKSTIVPEVDSGSQTQIPFRQVMEGDGELLKALKELAREFRLGTTPLHV</sequence>
<dbReference type="PROSITE" id="PS51257">
    <property type="entry name" value="PROKAR_LIPOPROTEIN"/>
    <property type="match status" value="1"/>
</dbReference>
<comment type="caution">
    <text evidence="6">The sequence shown here is derived from an EMBL/GenBank/DDBJ whole genome shotgun (WGS) entry which is preliminary data.</text>
</comment>
<feature type="signal peptide" evidence="3">
    <location>
        <begin position="1"/>
        <end position="27"/>
    </location>
</feature>
<proteinExistence type="inferred from homology"/>
<evidence type="ECO:0000259" key="4">
    <source>
        <dbReference type="Pfam" id="PF00561"/>
    </source>
</evidence>
<dbReference type="AlphaFoldDB" id="A0A9P7RXZ2"/>
<keyword evidence="7" id="KW-1185">Reference proteome</keyword>
<feature type="domain" description="Peptidase S33 tripeptidyl aminopeptidase-like C-terminal" evidence="5">
    <location>
        <begin position="437"/>
        <end position="538"/>
    </location>
</feature>
<evidence type="ECO:0000313" key="7">
    <source>
        <dbReference type="Proteomes" id="UP001049176"/>
    </source>
</evidence>
<evidence type="ECO:0000256" key="3">
    <source>
        <dbReference type="SAM" id="SignalP"/>
    </source>
</evidence>
<feature type="chain" id="PRO_5040270352" description="Alpha/beta-hydrolase" evidence="3">
    <location>
        <begin position="28"/>
        <end position="598"/>
    </location>
</feature>
<protein>
    <recommendedName>
        <fullName evidence="8">Alpha/beta-hydrolase</fullName>
    </recommendedName>
</protein>
<dbReference type="OrthoDB" id="425534at2759"/>
<dbReference type="KEGG" id="more:E1B28_008270"/>
<evidence type="ECO:0000313" key="6">
    <source>
        <dbReference type="EMBL" id="KAG7091869.1"/>
    </source>
</evidence>
<dbReference type="PANTHER" id="PTHR43248">
    <property type="entry name" value="2-SUCCINYL-6-HYDROXY-2,4-CYCLOHEXADIENE-1-CARBOXYLATE SYNTHASE"/>
    <property type="match status" value="1"/>
</dbReference>
<evidence type="ECO:0000256" key="1">
    <source>
        <dbReference type="ARBA" id="ARBA00010088"/>
    </source>
</evidence>
<organism evidence="6 7">
    <name type="scientific">Marasmius oreades</name>
    <name type="common">fairy-ring Marasmius</name>
    <dbReference type="NCBI Taxonomy" id="181124"/>
    <lineage>
        <taxon>Eukaryota</taxon>
        <taxon>Fungi</taxon>
        <taxon>Dikarya</taxon>
        <taxon>Basidiomycota</taxon>
        <taxon>Agaricomycotina</taxon>
        <taxon>Agaricomycetes</taxon>
        <taxon>Agaricomycetidae</taxon>
        <taxon>Agaricales</taxon>
        <taxon>Marasmiineae</taxon>
        <taxon>Marasmiaceae</taxon>
        <taxon>Marasmius</taxon>
    </lineage>
</organism>
<reference evidence="6" key="1">
    <citation type="journal article" date="2021" name="Genome Biol. Evol.">
        <title>The assembled and annotated genome of the fairy-ring fungus Marasmius oreades.</title>
        <authorList>
            <person name="Hiltunen M."/>
            <person name="Ament-Velasquez S.L."/>
            <person name="Johannesson H."/>
        </authorList>
    </citation>
    <scope>NUCLEOTIDE SEQUENCE</scope>
    <source>
        <strain evidence="6">03SP1</strain>
    </source>
</reference>
<dbReference type="InterPro" id="IPR051601">
    <property type="entry name" value="Serine_prot/Carboxylest_S33"/>
</dbReference>
<gene>
    <name evidence="6" type="ORF">E1B28_008270</name>
</gene>
<dbReference type="Gene3D" id="3.40.50.1820">
    <property type="entry name" value="alpha/beta hydrolase"/>
    <property type="match status" value="1"/>
</dbReference>